<dbReference type="PANTHER" id="PTHR43805:SF1">
    <property type="entry name" value="GP-PDE DOMAIN-CONTAINING PROTEIN"/>
    <property type="match status" value="1"/>
</dbReference>
<dbReference type="STRING" id="1569628.A0A316UMQ3"/>
<gene>
    <name evidence="3" type="ORF">BDZ90DRAFT_233136</name>
</gene>
<dbReference type="Gene3D" id="3.20.20.190">
    <property type="entry name" value="Phosphatidylinositol (PI) phosphodiesterase"/>
    <property type="match status" value="1"/>
</dbReference>
<evidence type="ECO:0000313" key="3">
    <source>
        <dbReference type="EMBL" id="PWN26510.1"/>
    </source>
</evidence>
<evidence type="ECO:0000313" key="4">
    <source>
        <dbReference type="Proteomes" id="UP000245884"/>
    </source>
</evidence>
<proteinExistence type="predicted"/>
<dbReference type="AlphaFoldDB" id="A0A316UMQ3"/>
<feature type="compositionally biased region" description="Low complexity" evidence="1">
    <location>
        <begin position="320"/>
        <end position="329"/>
    </location>
</feature>
<keyword evidence="4" id="KW-1185">Reference proteome</keyword>
<dbReference type="GO" id="GO:0008081">
    <property type="term" value="F:phosphoric diester hydrolase activity"/>
    <property type="evidence" value="ECO:0007669"/>
    <property type="project" value="InterPro"/>
</dbReference>
<name>A0A316UMQ3_9BASI</name>
<reference evidence="3 4" key="1">
    <citation type="journal article" date="2018" name="Mol. Biol. Evol.">
        <title>Broad Genomic Sampling Reveals a Smut Pathogenic Ancestry of the Fungal Clade Ustilaginomycotina.</title>
        <authorList>
            <person name="Kijpornyongpan T."/>
            <person name="Mondo S.J."/>
            <person name="Barry K."/>
            <person name="Sandor L."/>
            <person name="Lee J."/>
            <person name="Lipzen A."/>
            <person name="Pangilinan J."/>
            <person name="LaButti K."/>
            <person name="Hainaut M."/>
            <person name="Henrissat B."/>
            <person name="Grigoriev I.V."/>
            <person name="Spatafora J.W."/>
            <person name="Aime M.C."/>
        </authorList>
    </citation>
    <scope>NUCLEOTIDE SEQUENCE [LARGE SCALE GENOMIC DNA]</scope>
    <source>
        <strain evidence="3 4">MCA 5214</strain>
    </source>
</reference>
<dbReference type="PROSITE" id="PS51704">
    <property type="entry name" value="GP_PDE"/>
    <property type="match status" value="1"/>
</dbReference>
<accession>A0A316UMQ3</accession>
<dbReference type="EMBL" id="KZ819671">
    <property type="protein sequence ID" value="PWN26510.1"/>
    <property type="molecule type" value="Genomic_DNA"/>
</dbReference>
<dbReference type="Pfam" id="PF03009">
    <property type="entry name" value="GDPD"/>
    <property type="match status" value="1"/>
</dbReference>
<dbReference type="InterPro" id="IPR030395">
    <property type="entry name" value="GP_PDE_dom"/>
</dbReference>
<dbReference type="SUPFAM" id="SSF51695">
    <property type="entry name" value="PLC-like phosphodiesterases"/>
    <property type="match status" value="1"/>
</dbReference>
<organism evidence="3 4">
    <name type="scientific">Jaminaea rosea</name>
    <dbReference type="NCBI Taxonomy" id="1569628"/>
    <lineage>
        <taxon>Eukaryota</taxon>
        <taxon>Fungi</taxon>
        <taxon>Dikarya</taxon>
        <taxon>Basidiomycota</taxon>
        <taxon>Ustilaginomycotina</taxon>
        <taxon>Exobasidiomycetes</taxon>
        <taxon>Microstromatales</taxon>
        <taxon>Microstromatales incertae sedis</taxon>
        <taxon>Jaminaea</taxon>
    </lineage>
</organism>
<sequence>MFHDPSLERTTNGTGLIKEQPWKGVIENFRTTKKPHQQLPTFKDVCDLLMRPENKHVKLNIDIKPENDPEVLFKLMKQVVSSYPSYATDLSPRLILGLWHPCFLAAALKHVPSMRRIHIGGSPWAATTYFWKHCDGFSMSFPSLIGTDGQEFLRRAERDGKDVFVWTVNRKDEMVEATRWGVKAILTDKTAMLQDVREGMTADFPQYRRNEVGMFFRWSTLRYYTFHQWCVQSVWIGQLEKRAGVTFKEAWKTAEHLDVPETVVPMAPAPASGGVVQQEVPVEVHDESGAGASSQPSSNTSSPGFVAVNEKSEVPPMAPPAAAIPVAAA</sequence>
<dbReference type="GeneID" id="37028351"/>
<dbReference type="GO" id="GO:0006629">
    <property type="term" value="P:lipid metabolic process"/>
    <property type="evidence" value="ECO:0007669"/>
    <property type="project" value="InterPro"/>
</dbReference>
<dbReference type="OrthoDB" id="1058301at2759"/>
<dbReference type="PANTHER" id="PTHR43805">
    <property type="entry name" value="GLYCEROPHOSPHORYL DIESTER PHOSPHODIESTERASE"/>
    <property type="match status" value="1"/>
</dbReference>
<dbReference type="Proteomes" id="UP000245884">
    <property type="component" value="Unassembled WGS sequence"/>
</dbReference>
<protein>
    <submittedName>
        <fullName evidence="3">PLC-like phosphodiesterase</fullName>
    </submittedName>
</protein>
<evidence type="ECO:0000256" key="1">
    <source>
        <dbReference type="SAM" id="MobiDB-lite"/>
    </source>
</evidence>
<evidence type="ECO:0000259" key="2">
    <source>
        <dbReference type="PROSITE" id="PS51704"/>
    </source>
</evidence>
<dbReference type="InterPro" id="IPR017946">
    <property type="entry name" value="PLC-like_Pdiesterase_TIM-brl"/>
</dbReference>
<feature type="domain" description="GP-PDE" evidence="2">
    <location>
        <begin position="1"/>
        <end position="197"/>
    </location>
</feature>
<feature type="region of interest" description="Disordered" evidence="1">
    <location>
        <begin position="286"/>
        <end position="329"/>
    </location>
</feature>
<feature type="compositionally biased region" description="Low complexity" evidence="1">
    <location>
        <begin position="293"/>
        <end position="302"/>
    </location>
</feature>
<dbReference type="RefSeq" id="XP_025361122.1">
    <property type="nucleotide sequence ID" value="XM_025506528.1"/>
</dbReference>